<feature type="compositionally biased region" description="Pro residues" evidence="5">
    <location>
        <begin position="29"/>
        <end position="66"/>
    </location>
</feature>
<dbReference type="OrthoDB" id="9808930at2"/>
<dbReference type="EMBL" id="FNVO01000007">
    <property type="protein sequence ID" value="SEG60791.1"/>
    <property type="molecule type" value="Genomic_DNA"/>
</dbReference>
<comment type="subcellular location">
    <subcellularLocation>
        <location evidence="1">Membrane</location>
        <topology evidence="1">Multi-pass membrane protein</topology>
    </subcellularLocation>
</comment>
<protein>
    <submittedName>
        <fullName evidence="7">Uncharacterized conserved protein, Tic20 family</fullName>
    </submittedName>
</protein>
<dbReference type="Proteomes" id="UP000236723">
    <property type="component" value="Unassembled WGS sequence"/>
</dbReference>
<evidence type="ECO:0000256" key="4">
    <source>
        <dbReference type="ARBA" id="ARBA00023136"/>
    </source>
</evidence>
<evidence type="ECO:0000313" key="8">
    <source>
        <dbReference type="Proteomes" id="UP000236723"/>
    </source>
</evidence>
<feature type="transmembrane region" description="Helical" evidence="6">
    <location>
        <begin position="122"/>
        <end position="142"/>
    </location>
</feature>
<evidence type="ECO:0000256" key="3">
    <source>
        <dbReference type="ARBA" id="ARBA00022989"/>
    </source>
</evidence>
<dbReference type="Pfam" id="PF09685">
    <property type="entry name" value="MamF_MmsF"/>
    <property type="match status" value="1"/>
</dbReference>
<evidence type="ECO:0000256" key="6">
    <source>
        <dbReference type="SAM" id="Phobius"/>
    </source>
</evidence>
<keyword evidence="8" id="KW-1185">Reference proteome</keyword>
<organism evidence="7 8">
    <name type="scientific">Thermomonospora echinospora</name>
    <dbReference type="NCBI Taxonomy" id="1992"/>
    <lineage>
        <taxon>Bacteria</taxon>
        <taxon>Bacillati</taxon>
        <taxon>Actinomycetota</taxon>
        <taxon>Actinomycetes</taxon>
        <taxon>Streptosporangiales</taxon>
        <taxon>Thermomonosporaceae</taxon>
        <taxon>Thermomonospora</taxon>
    </lineage>
</organism>
<dbReference type="InterPro" id="IPR019109">
    <property type="entry name" value="MamF_MmsF"/>
</dbReference>
<evidence type="ECO:0000256" key="1">
    <source>
        <dbReference type="ARBA" id="ARBA00004141"/>
    </source>
</evidence>
<keyword evidence="4 6" id="KW-0472">Membrane</keyword>
<accession>A0A1H6BJ54</accession>
<keyword evidence="3 6" id="KW-1133">Transmembrane helix</keyword>
<feature type="transmembrane region" description="Helical" evidence="6">
    <location>
        <begin position="89"/>
        <end position="110"/>
    </location>
</feature>
<evidence type="ECO:0000313" key="7">
    <source>
        <dbReference type="EMBL" id="SEG60791.1"/>
    </source>
</evidence>
<sequence>MAYGSPPPAPGPGRQPGYGGQAPWQQQPSPGPYGPGPQAPPPGPPGPYGPGPGPGPGQYGPPPQPPAHGLGGPTRQAPTGPPSPQEQNWALMAYLGQFLTSAIAPAVVLVTKGGSPFVRRHAVQGLNIAIGAIVVWVVGILLTQLMDALALIPLAYTAAVMYFLVRAAITVNRGEFLRVPAFIAWPLLK</sequence>
<reference evidence="8" key="1">
    <citation type="submission" date="2016-10" db="EMBL/GenBank/DDBJ databases">
        <authorList>
            <person name="Varghese N."/>
            <person name="Submissions S."/>
        </authorList>
    </citation>
    <scope>NUCLEOTIDE SEQUENCE [LARGE SCALE GENOMIC DNA]</scope>
    <source>
        <strain evidence="8">DSM 43163</strain>
    </source>
</reference>
<feature type="compositionally biased region" description="Pro residues" evidence="5">
    <location>
        <begin position="1"/>
        <end position="13"/>
    </location>
</feature>
<dbReference type="AlphaFoldDB" id="A0A1H6BJ54"/>
<feature type="transmembrane region" description="Helical" evidence="6">
    <location>
        <begin position="148"/>
        <end position="169"/>
    </location>
</feature>
<evidence type="ECO:0000256" key="5">
    <source>
        <dbReference type="SAM" id="MobiDB-lite"/>
    </source>
</evidence>
<feature type="region of interest" description="Disordered" evidence="5">
    <location>
        <begin position="1"/>
        <end position="86"/>
    </location>
</feature>
<proteinExistence type="predicted"/>
<keyword evidence="2 6" id="KW-0812">Transmembrane</keyword>
<name>A0A1H6BJ54_9ACTN</name>
<evidence type="ECO:0000256" key="2">
    <source>
        <dbReference type="ARBA" id="ARBA00022692"/>
    </source>
</evidence>
<gene>
    <name evidence="7" type="ORF">SAMN04489712_107157</name>
</gene>
<dbReference type="RefSeq" id="WP_160147032.1">
    <property type="nucleotide sequence ID" value="NZ_FNVO01000007.1"/>
</dbReference>